<sequence>MRATFTELRAVAVPISRSCALLGRARATHYRHARGPVHGPRPVRAVPENGQVLSPAERVAVLTLINTEAYADLSIGQIWARELDEGRYWCSASSMYRIARAAGQSRERRRLATHPAKVMNRPGFGGGSDSPKGWESCQHRGSIRRSSGSVPCGL</sequence>
<evidence type="ECO:0000256" key="1">
    <source>
        <dbReference type="SAM" id="MobiDB-lite"/>
    </source>
</evidence>
<dbReference type="RefSeq" id="WP_179398120.1">
    <property type="nucleotide sequence ID" value="NZ_JACBZO010000001.1"/>
</dbReference>
<organism evidence="2 3">
    <name type="scientific">Demequina lutea</name>
    <dbReference type="NCBI Taxonomy" id="431489"/>
    <lineage>
        <taxon>Bacteria</taxon>
        <taxon>Bacillati</taxon>
        <taxon>Actinomycetota</taxon>
        <taxon>Actinomycetes</taxon>
        <taxon>Micrococcales</taxon>
        <taxon>Demequinaceae</taxon>
        <taxon>Demequina</taxon>
    </lineage>
</organism>
<feature type="compositionally biased region" description="Polar residues" evidence="1">
    <location>
        <begin position="144"/>
        <end position="154"/>
    </location>
</feature>
<reference evidence="2 3" key="1">
    <citation type="submission" date="2020-07" db="EMBL/GenBank/DDBJ databases">
        <title>Sequencing the genomes of 1000 actinobacteria strains.</title>
        <authorList>
            <person name="Klenk H.-P."/>
        </authorList>
    </citation>
    <scope>NUCLEOTIDE SEQUENCE [LARGE SCALE GENOMIC DNA]</scope>
    <source>
        <strain evidence="2 3">DSM 19970</strain>
    </source>
</reference>
<dbReference type="Proteomes" id="UP000547973">
    <property type="component" value="Unassembled WGS sequence"/>
</dbReference>
<evidence type="ECO:0000313" key="2">
    <source>
        <dbReference type="EMBL" id="NYI42820.1"/>
    </source>
</evidence>
<name>A0A7Y9ZF50_9MICO</name>
<protein>
    <submittedName>
        <fullName evidence="2">Uncharacterized protein</fullName>
    </submittedName>
</protein>
<dbReference type="AlphaFoldDB" id="A0A7Y9ZF50"/>
<comment type="caution">
    <text evidence="2">The sequence shown here is derived from an EMBL/GenBank/DDBJ whole genome shotgun (WGS) entry which is preliminary data.</text>
</comment>
<keyword evidence="3" id="KW-1185">Reference proteome</keyword>
<gene>
    <name evidence="2" type="ORF">BKA03_002939</name>
</gene>
<proteinExistence type="predicted"/>
<accession>A0A7Y9ZF50</accession>
<feature type="region of interest" description="Disordered" evidence="1">
    <location>
        <begin position="117"/>
        <end position="154"/>
    </location>
</feature>
<dbReference type="EMBL" id="JACBZO010000001">
    <property type="protein sequence ID" value="NYI42820.1"/>
    <property type="molecule type" value="Genomic_DNA"/>
</dbReference>
<evidence type="ECO:0000313" key="3">
    <source>
        <dbReference type="Proteomes" id="UP000547973"/>
    </source>
</evidence>